<protein>
    <recommendedName>
        <fullName evidence="4">FAST kinase leucine-rich domain-containing protein</fullName>
    </recommendedName>
</protein>
<keyword evidence="3" id="KW-1185">Reference proteome</keyword>
<evidence type="ECO:0000313" key="3">
    <source>
        <dbReference type="Proteomes" id="UP001244341"/>
    </source>
</evidence>
<feature type="compositionally biased region" description="Basic and acidic residues" evidence="1">
    <location>
        <begin position="199"/>
        <end position="211"/>
    </location>
</feature>
<proteinExistence type="predicted"/>
<evidence type="ECO:0000256" key="1">
    <source>
        <dbReference type="SAM" id="MobiDB-lite"/>
    </source>
</evidence>
<evidence type="ECO:0008006" key="4">
    <source>
        <dbReference type="Google" id="ProtNLM"/>
    </source>
</evidence>
<accession>A0ABY8UBS5</accession>
<feature type="compositionally biased region" description="Low complexity" evidence="1">
    <location>
        <begin position="182"/>
        <end position="198"/>
    </location>
</feature>
<reference evidence="2 3" key="1">
    <citation type="submission" date="2023-05" db="EMBL/GenBank/DDBJ databases">
        <title>A 100% complete, gapless, phased diploid assembly of the Scenedesmus obliquus UTEX 3031 genome.</title>
        <authorList>
            <person name="Biondi T.C."/>
            <person name="Hanschen E.R."/>
            <person name="Kwon T."/>
            <person name="Eng W."/>
            <person name="Kruse C.P.S."/>
            <person name="Koehler S.I."/>
            <person name="Kunde Y."/>
            <person name="Gleasner C.D."/>
            <person name="You Mak K.T."/>
            <person name="Polle J."/>
            <person name="Hovde B.T."/>
            <person name="Starkenburg S.R."/>
        </authorList>
    </citation>
    <scope>NUCLEOTIDE SEQUENCE [LARGE SCALE GENOMIC DNA]</scope>
    <source>
        <strain evidence="2 3">DOE0152z</strain>
    </source>
</reference>
<evidence type="ECO:0000313" key="2">
    <source>
        <dbReference type="EMBL" id="WIA18635.1"/>
    </source>
</evidence>
<feature type="region of interest" description="Disordered" evidence="1">
    <location>
        <begin position="182"/>
        <end position="216"/>
    </location>
</feature>
<dbReference type="Proteomes" id="UP001244341">
    <property type="component" value="Chromosome 10b"/>
</dbReference>
<name>A0ABY8UBS5_TETOB</name>
<gene>
    <name evidence="2" type="ORF">OEZ85_003341</name>
</gene>
<dbReference type="EMBL" id="CP126217">
    <property type="protein sequence ID" value="WIA18635.1"/>
    <property type="molecule type" value="Genomic_DNA"/>
</dbReference>
<organism evidence="2 3">
    <name type="scientific">Tetradesmus obliquus</name>
    <name type="common">Green alga</name>
    <name type="synonym">Acutodesmus obliquus</name>
    <dbReference type="NCBI Taxonomy" id="3088"/>
    <lineage>
        <taxon>Eukaryota</taxon>
        <taxon>Viridiplantae</taxon>
        <taxon>Chlorophyta</taxon>
        <taxon>core chlorophytes</taxon>
        <taxon>Chlorophyceae</taxon>
        <taxon>CS clade</taxon>
        <taxon>Sphaeropleales</taxon>
        <taxon>Scenedesmaceae</taxon>
        <taxon>Tetradesmus</taxon>
    </lineage>
</organism>
<sequence length="328" mass="34952">MASRLMPQLGPRDLPPLVAAAARLPLARVSKPWCVAAMTRAHHTMHLSTSHGIATLTWALARLGVKFRPDFQAKLLQEFKAKLHTANPRALGVMVHGLAGAGARPDGLWVGVYLARVQQQLPWFSGRDLAMTLWGLVQLRHAVPPPLLSAALVRLTATLPQCSGHEASLAVWALGKLGHTFGSSSSSSSSQPSPAAGSSRERQQQRARQEWHGGLGKQQRRLLAGLKPKLAGMSGRDLVTLLYGLALQHATPPAAWQGAALAALLPRLRQLDGQGLSNLLLALGLLKWQPGRQWQLAFWEALVTQLPVSHPAAVPQAGSAAAGQSPGS</sequence>